<feature type="compositionally biased region" description="Polar residues" evidence="1">
    <location>
        <begin position="397"/>
        <end position="408"/>
    </location>
</feature>
<keyword evidence="3" id="KW-1185">Reference proteome</keyword>
<dbReference type="AlphaFoldDB" id="A0A423VRW5"/>
<dbReference type="EMBL" id="LJZO01000031">
    <property type="protein sequence ID" value="ROV93787.1"/>
    <property type="molecule type" value="Genomic_DNA"/>
</dbReference>
<feature type="region of interest" description="Disordered" evidence="1">
    <location>
        <begin position="435"/>
        <end position="480"/>
    </location>
</feature>
<feature type="compositionally biased region" description="Basic and acidic residues" evidence="1">
    <location>
        <begin position="245"/>
        <end position="255"/>
    </location>
</feature>
<feature type="region of interest" description="Disordered" evidence="1">
    <location>
        <begin position="356"/>
        <end position="422"/>
    </location>
</feature>
<name>A0A423VRW5_CYTCH</name>
<feature type="compositionally biased region" description="Polar residues" evidence="1">
    <location>
        <begin position="42"/>
        <end position="53"/>
    </location>
</feature>
<dbReference type="Proteomes" id="UP000284375">
    <property type="component" value="Unassembled WGS sequence"/>
</dbReference>
<proteinExistence type="predicted"/>
<feature type="compositionally biased region" description="Polar residues" evidence="1">
    <location>
        <begin position="365"/>
        <end position="387"/>
    </location>
</feature>
<feature type="region of interest" description="Disordered" evidence="1">
    <location>
        <begin position="1"/>
        <end position="56"/>
    </location>
</feature>
<sequence>MATDMMGSLRKPQGKTAAIRSSKPSLTIDTRAAPKPGVDLGASQSAPVGTRQEQGIPPMHQCADRYCAKVAEMMNTTTWRSQRPGPAVADDSGPHSPVANREYAQSSHHREDNIFDVCNISGHAEWRPQTSQHFENEGRDGEAMSILGIHPFLEISETPESPAETFIVSATLCHEANSPQNAVFGEMHPFKIPKKRTGIQSKTAEDEDVSDHSREDDYMRSYKESAKSSPRSVSDSPVHIRARKQKNDKEYTEREEAVKEKVRDIHELMERDEAIESVNFEHISPRRRRQATPEEERRFRSLLGRLQPRNSVEQRENSTPVDPAIISFGQKRKQADEYGSGNFMAQLRAAEKKFLEGDRHHSRSDSGYASPTTYSRPSTRAQSMSRQDTSDDAGAETVSTQHDNTGSRDSGFDSPSKHSMLNPAAKEFSSTNVFSGAPMEQGERAHPPVFDSLFPSPEKPQTTNISFTPARPGGAFQSPGPGFNGLRPITGHMNPITTPGLPQASPGILSQISNVSNTIPQPPPEFGHTGTFPSLGAFPGHIPSLTHPLGLGLPVLAPLPGLMPTSGFVPSGLAAPFHHQLPAAASCNNPAHQNISPFKSHHVSPVPSITPLPPPAPPASLLPQVPNTQLPPPTAPAAPVVVPFIRKNVPKPKVPNTKGQQYWEYVHEMRRMYEPGYAQKSKANQQKRFMKQIHENGDTAGQS</sequence>
<feature type="compositionally biased region" description="Basic and acidic residues" evidence="1">
    <location>
        <begin position="210"/>
        <end position="226"/>
    </location>
</feature>
<dbReference type="OrthoDB" id="5224009at2759"/>
<accession>A0A423VRW5</accession>
<evidence type="ECO:0000313" key="2">
    <source>
        <dbReference type="EMBL" id="ROV93787.1"/>
    </source>
</evidence>
<feature type="region of interest" description="Disordered" evidence="1">
    <location>
        <begin position="80"/>
        <end position="108"/>
    </location>
</feature>
<comment type="caution">
    <text evidence="2">The sequence shown here is derived from an EMBL/GenBank/DDBJ whole genome shotgun (WGS) entry which is preliminary data.</text>
</comment>
<gene>
    <name evidence="2" type="ORF">VSDG_07028</name>
</gene>
<evidence type="ECO:0000256" key="1">
    <source>
        <dbReference type="SAM" id="MobiDB-lite"/>
    </source>
</evidence>
<evidence type="ECO:0000313" key="3">
    <source>
        <dbReference type="Proteomes" id="UP000284375"/>
    </source>
</evidence>
<feature type="region of interest" description="Disordered" evidence="1">
    <location>
        <begin position="592"/>
        <end position="623"/>
    </location>
</feature>
<organism evidence="2 3">
    <name type="scientific">Cytospora chrysosperma</name>
    <name type="common">Cytospora canker fungus</name>
    <name type="synonym">Sphaeria chrysosperma</name>
    <dbReference type="NCBI Taxonomy" id="252740"/>
    <lineage>
        <taxon>Eukaryota</taxon>
        <taxon>Fungi</taxon>
        <taxon>Dikarya</taxon>
        <taxon>Ascomycota</taxon>
        <taxon>Pezizomycotina</taxon>
        <taxon>Sordariomycetes</taxon>
        <taxon>Sordariomycetidae</taxon>
        <taxon>Diaporthales</taxon>
        <taxon>Cytosporaceae</taxon>
        <taxon>Cytospora</taxon>
    </lineage>
</organism>
<feature type="region of interest" description="Disordered" evidence="1">
    <location>
        <begin position="194"/>
        <end position="255"/>
    </location>
</feature>
<feature type="region of interest" description="Disordered" evidence="1">
    <location>
        <begin position="678"/>
        <end position="703"/>
    </location>
</feature>
<feature type="compositionally biased region" description="Pro residues" evidence="1">
    <location>
        <begin position="608"/>
        <end position="620"/>
    </location>
</feature>
<reference evidence="2 3" key="1">
    <citation type="submission" date="2015-09" db="EMBL/GenBank/DDBJ databases">
        <title>Host preference determinants of Valsa canker pathogens revealed by comparative genomics.</title>
        <authorList>
            <person name="Yin Z."/>
            <person name="Huang L."/>
        </authorList>
    </citation>
    <scope>NUCLEOTIDE SEQUENCE [LARGE SCALE GENOMIC DNA]</scope>
    <source>
        <strain evidence="2 3">YSFL</strain>
    </source>
</reference>
<protein>
    <submittedName>
        <fullName evidence="2">Uncharacterized protein</fullName>
    </submittedName>
</protein>